<sequence>MSALLGALFLTSCVSALQHVTNLSDVQWTISNNNNVTVPGKLPSQAHLDLLAAGVIGEPIHGFNEYDQYWVERSNWTWTSEPITGLQTDAETTSWLVFEGLDTFCEIKLCNETVANVANQFRKYEFDVSSILSKCSAKPVLTLNFGSATKIVLDIAANRGPSHVNSANGYNGQEFQGRVYMRKQESDFGWDWGPAFAPAGPWKPAYIVQTNKADPVLITNTMIDIYRQGQVPNFSPDQSKPFVFNVSLDYVGDLPPDTELHLNLQDANGHTVKDAKLGGILQSNSTITGSIIITEQVELWWPVGYGKQPLYNATVSLVNSKLSEAATVTKRVGFRTVVLNLNPITAGEKSKGVAPGASWKFEINGHDLYAKGSNFIPPDPFWPRVNETKIHQIFELAVASRMNMLRIWASGSYLPDWAYDMADEMGLLLWSEFQFSVAYFPTLPEFMEEYEAEVYYNARRVNHHPSLAVWTGGNELEWLIYNWWLNPMGNQIMEDYETIFQGLIARTVYSLTHSISYIPSSTYYGYTSLDFNRERPQQSRYNYMESPDAVYADTDYYNYDGSKAWDFNGYPVGRFADEFGFPSMPSVHSWRDTIPESEFSLDSSYVRHHNRHLNGDTSNWMQASAAGISQFVDSVTLWYPLSTVHDQTANFTMWTWTSQVFQAEYYASQIAFYRRGSGLSNRQMGSLYWQLNDVWVGPTWSSTEYNLRQKVAYYAGKDIFNPVIIRPFYDENIDVLEIWAISDLWDNVSGKATLKWTDWKGNPIPVDLPPGIEEGSSENGSFEVPFTVQPINATRLVTYPALSGAFTCTLPSTHALLRLTVEAGNHTHTSYFHPQSLKLSNIVDPGLVLKSRQCKSSKAVFTVTATKGVAAWVWLDHPSTVRGYFSDNGFWLDKDETRTVVFKVWDDWSAGSWVKDVTIRSMYDNTVDQ</sequence>
<evidence type="ECO:0000313" key="2">
    <source>
        <dbReference type="Proteomes" id="UP001143910"/>
    </source>
</evidence>
<keyword evidence="2" id="KW-1185">Reference proteome</keyword>
<name>A0ACC1NM93_9HYPO</name>
<evidence type="ECO:0000313" key="1">
    <source>
        <dbReference type="EMBL" id="KAJ2980400.1"/>
    </source>
</evidence>
<comment type="caution">
    <text evidence="1">The sequence shown here is derived from an EMBL/GenBank/DDBJ whole genome shotgun (WGS) entry which is preliminary data.</text>
</comment>
<protein>
    <submittedName>
        <fullName evidence="1">Uncharacterized protein</fullName>
    </submittedName>
</protein>
<dbReference type="Proteomes" id="UP001143910">
    <property type="component" value="Unassembled WGS sequence"/>
</dbReference>
<reference evidence="1" key="1">
    <citation type="submission" date="2022-08" db="EMBL/GenBank/DDBJ databases">
        <title>Genome Sequence of Lecanicillium fungicola.</title>
        <authorList>
            <person name="Buettner E."/>
        </authorList>
    </citation>
    <scope>NUCLEOTIDE SEQUENCE</scope>
    <source>
        <strain evidence="1">Babe33</strain>
    </source>
</reference>
<dbReference type="EMBL" id="JANJQO010000202">
    <property type="protein sequence ID" value="KAJ2980400.1"/>
    <property type="molecule type" value="Genomic_DNA"/>
</dbReference>
<gene>
    <name evidence="1" type="ORF">NQ176_g2667</name>
</gene>
<organism evidence="1 2">
    <name type="scientific">Zarea fungicola</name>
    <dbReference type="NCBI Taxonomy" id="93591"/>
    <lineage>
        <taxon>Eukaryota</taxon>
        <taxon>Fungi</taxon>
        <taxon>Dikarya</taxon>
        <taxon>Ascomycota</taxon>
        <taxon>Pezizomycotina</taxon>
        <taxon>Sordariomycetes</taxon>
        <taxon>Hypocreomycetidae</taxon>
        <taxon>Hypocreales</taxon>
        <taxon>Cordycipitaceae</taxon>
        <taxon>Zarea</taxon>
    </lineage>
</organism>
<accession>A0ACC1NM93</accession>
<proteinExistence type="predicted"/>